<dbReference type="InterPro" id="IPR006195">
    <property type="entry name" value="aa-tRNA-synth_II"/>
</dbReference>
<feature type="binding site" evidence="7">
    <location>
        <position position="499"/>
    </location>
    <ligand>
        <name>L-aspartate</name>
        <dbReference type="ChEBI" id="CHEBI:29991"/>
    </ligand>
</feature>
<evidence type="ECO:0000256" key="7">
    <source>
        <dbReference type="HAMAP-Rule" id="MF_00044"/>
    </source>
</evidence>
<comment type="similarity">
    <text evidence="1 7">Belongs to the class-II aminoacyl-tRNA synthetase family. Type 1 subfamily.</text>
</comment>
<dbReference type="NCBIfam" id="NF001750">
    <property type="entry name" value="PRK00476.1"/>
    <property type="match status" value="1"/>
</dbReference>
<dbReference type="Pfam" id="PF02938">
    <property type="entry name" value="GAD"/>
    <property type="match status" value="1"/>
</dbReference>
<feature type="binding site" evidence="7">
    <location>
        <position position="451"/>
    </location>
    <ligand>
        <name>L-aspartate</name>
        <dbReference type="ChEBI" id="CHEBI:29991"/>
    </ligand>
</feature>
<evidence type="ECO:0000256" key="2">
    <source>
        <dbReference type="ARBA" id="ARBA00022598"/>
    </source>
</evidence>
<dbReference type="SUPFAM" id="SSF50249">
    <property type="entry name" value="Nucleic acid-binding proteins"/>
    <property type="match status" value="1"/>
</dbReference>
<accession>A0A1Y5F690</accession>
<dbReference type="Gene3D" id="2.40.50.140">
    <property type="entry name" value="Nucleic acid-binding proteins"/>
    <property type="match status" value="1"/>
</dbReference>
<dbReference type="InterPro" id="IPR002312">
    <property type="entry name" value="Asp/Asn-tRNA-synth_IIb"/>
</dbReference>
<dbReference type="PRINTS" id="PR01042">
    <property type="entry name" value="TRNASYNTHASP"/>
</dbReference>
<dbReference type="Pfam" id="PF01336">
    <property type="entry name" value="tRNA_anti-codon"/>
    <property type="match status" value="1"/>
</dbReference>
<keyword evidence="7" id="KW-0963">Cytoplasm</keyword>
<dbReference type="SUPFAM" id="SSF55681">
    <property type="entry name" value="Class II aaRS and biotin synthetases"/>
    <property type="match status" value="1"/>
</dbReference>
<evidence type="ECO:0000256" key="5">
    <source>
        <dbReference type="ARBA" id="ARBA00022917"/>
    </source>
</evidence>
<evidence type="ECO:0000256" key="3">
    <source>
        <dbReference type="ARBA" id="ARBA00022741"/>
    </source>
</evidence>
<keyword evidence="2 7" id="KW-0436">Ligase</keyword>
<comment type="caution">
    <text evidence="7">Lacks conserved residue(s) required for the propagation of feature annotation.</text>
</comment>
<sequence length="595" mass="67090">MSELKGLLRTHNCGELREDQVGQTVTLCGWVNKYRDLGALHFIDLRDKYGLTQLGFEQFEGDLTILKDCALESVIKATGVVALRPDAAKNKKMDTGLVEIQVKSLEILSRNDIDNIPFLPFGQVEATEDLRLKYRYLDLRTKKLQDILALRSRTTNTVRALLTEENFIEVETPILYKSTPEGARDYVVPSRVHAGKVYALPQSPQTLKQLLMIGSTDKYFQICRCFRDEDLRADRQPEFTQIDMEISFATQEYVKNVVEKILKNLFKLSSDFVLPMMTYDEALTRYGSDKPDLRFALEHKTVTDIFKDSDFSVFSSVAKEGGLIKAIFVPMSNGTFSRKDTDALTDVVKPHGGKGVAFFKVTEGARSGGISKFVTDEIYSELCTLEEKSGDGTWLFCASADRDTTHSCADALRRHLGKKLNLIEDGYKFLWVYDFPLLEWNADDKRYIARHHPFTMVKSEQRDAFMAADPKDPEALKDMPSEAYDVVCNGYELGGGSIRIHEPGVQKKMFEVLGMSEAEVKHQFGFFVEALNYGVPPHGGLAFGLDRIIMMLAKTESIRDVIAFPKTSSASDIMAEAPSAPGESQLRELHFNWTK</sequence>
<evidence type="ECO:0000259" key="8">
    <source>
        <dbReference type="PROSITE" id="PS50862"/>
    </source>
</evidence>
<dbReference type="CDD" id="cd04317">
    <property type="entry name" value="EcAspRS_like_N"/>
    <property type="match status" value="1"/>
</dbReference>
<feature type="binding site" evidence="7">
    <location>
        <position position="492"/>
    </location>
    <ligand>
        <name>ATP</name>
        <dbReference type="ChEBI" id="CHEBI:30616"/>
    </ligand>
</feature>
<dbReference type="NCBIfam" id="TIGR00459">
    <property type="entry name" value="aspS_bact"/>
    <property type="match status" value="1"/>
</dbReference>
<dbReference type="PANTHER" id="PTHR22594:SF5">
    <property type="entry name" value="ASPARTATE--TRNA LIGASE, MITOCHONDRIAL"/>
    <property type="match status" value="1"/>
</dbReference>
<comment type="function">
    <text evidence="7">Catalyzes the attachment of L-aspartate to tRNA(Asp) in a two-step reaction: L-aspartate is first activated by ATP to form Asp-AMP and then transferred to the acceptor end of tRNA(Asp).</text>
</comment>
<keyword evidence="3 7" id="KW-0547">Nucleotide-binding</keyword>
<dbReference type="Pfam" id="PF00152">
    <property type="entry name" value="tRNA-synt_2"/>
    <property type="match status" value="1"/>
</dbReference>
<reference evidence="10" key="1">
    <citation type="journal article" date="2017" name="Proc. Natl. Acad. Sci. U.S.A.">
        <title>Simulation of Deepwater Horizon oil plume reveals substrate specialization within a complex community of hydrocarbon-degraders.</title>
        <authorList>
            <person name="Hu P."/>
            <person name="Dubinsky E.A."/>
            <person name="Probst A.J."/>
            <person name="Wang J."/>
            <person name="Sieber C.M.K."/>
            <person name="Tom L.M."/>
            <person name="Gardinali P."/>
            <person name="Banfield J.F."/>
            <person name="Atlas R.M."/>
            <person name="Andersen G.L."/>
        </authorList>
    </citation>
    <scope>NUCLEOTIDE SEQUENCE [LARGE SCALE GENOMIC DNA]</scope>
</reference>
<dbReference type="InterPro" id="IPR004365">
    <property type="entry name" value="NA-bd_OB_tRNA"/>
</dbReference>
<protein>
    <recommendedName>
        <fullName evidence="7">Aspartate--tRNA ligase</fullName>
        <ecNumber evidence="7">6.1.1.12</ecNumber>
    </recommendedName>
    <alternativeName>
        <fullName evidence="7">Aspartyl-tRNA synthetase</fullName>
        <shortName evidence="7">AspRS</shortName>
    </alternativeName>
</protein>
<dbReference type="InterPro" id="IPR004115">
    <property type="entry name" value="GAD-like_sf"/>
</dbReference>
<dbReference type="InterPro" id="IPR045864">
    <property type="entry name" value="aa-tRNA-synth_II/BPL/LPL"/>
</dbReference>
<comment type="subunit">
    <text evidence="7">Homodimer.</text>
</comment>
<dbReference type="InterPro" id="IPR047089">
    <property type="entry name" value="Asp-tRNA-ligase_1_N"/>
</dbReference>
<evidence type="ECO:0000256" key="4">
    <source>
        <dbReference type="ARBA" id="ARBA00022840"/>
    </source>
</evidence>
<dbReference type="SUPFAM" id="SSF55261">
    <property type="entry name" value="GAD domain-like"/>
    <property type="match status" value="1"/>
</dbReference>
<feature type="binding site" evidence="7">
    <location>
        <begin position="227"/>
        <end position="229"/>
    </location>
    <ligand>
        <name>ATP</name>
        <dbReference type="ChEBI" id="CHEBI:30616"/>
    </ligand>
</feature>
<keyword evidence="5 7" id="KW-0648">Protein biosynthesis</keyword>
<gene>
    <name evidence="7" type="primary">aspS</name>
    <name evidence="9" type="ORF">A9Q84_08675</name>
</gene>
<dbReference type="CDD" id="cd00777">
    <property type="entry name" value="AspRS_core"/>
    <property type="match status" value="1"/>
</dbReference>
<name>A0A1Y5F690_9BACT</name>
<dbReference type="InterPro" id="IPR004524">
    <property type="entry name" value="Asp-tRNA-ligase_1"/>
</dbReference>
<comment type="caution">
    <text evidence="9">The sequence shown here is derived from an EMBL/GenBank/DDBJ whole genome shotgun (WGS) entry which is preliminary data.</text>
</comment>
<dbReference type="InterPro" id="IPR012340">
    <property type="entry name" value="NA-bd_OB-fold"/>
</dbReference>
<evidence type="ECO:0000256" key="6">
    <source>
        <dbReference type="ARBA" id="ARBA00023146"/>
    </source>
</evidence>
<feature type="region of interest" description="Aspartate" evidence="7">
    <location>
        <begin position="205"/>
        <end position="208"/>
    </location>
</feature>
<dbReference type="Gene3D" id="3.30.1360.30">
    <property type="entry name" value="GAD-like domain"/>
    <property type="match status" value="1"/>
</dbReference>
<feature type="binding site" evidence="7">
    <location>
        <position position="236"/>
    </location>
    <ligand>
        <name>ATP</name>
        <dbReference type="ChEBI" id="CHEBI:30616"/>
    </ligand>
</feature>
<feature type="domain" description="Aminoacyl-transfer RNA synthetases class-II family profile" evidence="8">
    <location>
        <begin position="148"/>
        <end position="578"/>
    </location>
</feature>
<dbReference type="Proteomes" id="UP000196531">
    <property type="component" value="Unassembled WGS sequence"/>
</dbReference>
<dbReference type="GO" id="GO:0003676">
    <property type="term" value="F:nucleic acid binding"/>
    <property type="evidence" value="ECO:0007669"/>
    <property type="project" value="InterPro"/>
</dbReference>
<dbReference type="InterPro" id="IPR004364">
    <property type="entry name" value="Aa-tRNA-synt_II"/>
</dbReference>
<dbReference type="Gene3D" id="3.30.930.10">
    <property type="entry name" value="Bira Bifunctional Protein, Domain 2"/>
    <property type="match status" value="1"/>
</dbReference>
<dbReference type="AlphaFoldDB" id="A0A1Y5F690"/>
<organism evidence="9 10">
    <name type="scientific">Halobacteriovorax marinus</name>
    <dbReference type="NCBI Taxonomy" id="97084"/>
    <lineage>
        <taxon>Bacteria</taxon>
        <taxon>Pseudomonadati</taxon>
        <taxon>Bdellovibrionota</taxon>
        <taxon>Bacteriovoracia</taxon>
        <taxon>Bacteriovoracales</taxon>
        <taxon>Halobacteriovoraceae</taxon>
        <taxon>Halobacteriovorax</taxon>
    </lineage>
</organism>
<feature type="binding site" evidence="7">
    <location>
        <position position="181"/>
    </location>
    <ligand>
        <name>L-aspartate</name>
        <dbReference type="ChEBI" id="CHEBI:29991"/>
    </ligand>
</feature>
<dbReference type="InterPro" id="IPR029351">
    <property type="entry name" value="GAD_dom"/>
</dbReference>
<dbReference type="EMBL" id="MAAO01000006">
    <property type="protein sequence ID" value="OUR96416.1"/>
    <property type="molecule type" value="Genomic_DNA"/>
</dbReference>
<proteinExistence type="inferred from homology"/>
<evidence type="ECO:0000313" key="10">
    <source>
        <dbReference type="Proteomes" id="UP000196531"/>
    </source>
</evidence>
<feature type="binding site" evidence="7">
    <location>
        <begin position="544"/>
        <end position="547"/>
    </location>
    <ligand>
        <name>ATP</name>
        <dbReference type="ChEBI" id="CHEBI:30616"/>
    </ligand>
</feature>
<evidence type="ECO:0000256" key="1">
    <source>
        <dbReference type="ARBA" id="ARBA00006303"/>
    </source>
</evidence>
<dbReference type="GO" id="GO:0005524">
    <property type="term" value="F:ATP binding"/>
    <property type="evidence" value="ECO:0007669"/>
    <property type="project" value="UniProtKB-UniRule"/>
</dbReference>
<dbReference type="EC" id="6.1.1.12" evidence="7"/>
<feature type="binding site" evidence="7">
    <location>
        <position position="227"/>
    </location>
    <ligand>
        <name>L-aspartate</name>
        <dbReference type="ChEBI" id="CHEBI:29991"/>
    </ligand>
</feature>
<evidence type="ECO:0000313" key="9">
    <source>
        <dbReference type="EMBL" id="OUR96416.1"/>
    </source>
</evidence>
<dbReference type="PANTHER" id="PTHR22594">
    <property type="entry name" value="ASPARTYL/LYSYL-TRNA SYNTHETASE"/>
    <property type="match status" value="1"/>
</dbReference>
<keyword evidence="4 7" id="KW-0067">ATP-binding</keyword>
<comment type="catalytic activity">
    <reaction evidence="7">
        <text>tRNA(Asp) + L-aspartate + ATP = L-aspartyl-tRNA(Asp) + AMP + diphosphate</text>
        <dbReference type="Rhea" id="RHEA:19649"/>
        <dbReference type="Rhea" id="RHEA-COMP:9660"/>
        <dbReference type="Rhea" id="RHEA-COMP:9678"/>
        <dbReference type="ChEBI" id="CHEBI:29991"/>
        <dbReference type="ChEBI" id="CHEBI:30616"/>
        <dbReference type="ChEBI" id="CHEBI:33019"/>
        <dbReference type="ChEBI" id="CHEBI:78442"/>
        <dbReference type="ChEBI" id="CHEBI:78516"/>
        <dbReference type="ChEBI" id="CHEBI:456215"/>
        <dbReference type="EC" id="6.1.1.12"/>
    </reaction>
</comment>
<comment type="subcellular location">
    <subcellularLocation>
        <location evidence="7">Cytoplasm</location>
    </subcellularLocation>
</comment>
<dbReference type="InterPro" id="IPR047090">
    <property type="entry name" value="AspRS_core"/>
</dbReference>
<dbReference type="GO" id="GO:0006422">
    <property type="term" value="P:aspartyl-tRNA aminoacylation"/>
    <property type="evidence" value="ECO:0007669"/>
    <property type="project" value="UniProtKB-UniRule"/>
</dbReference>
<keyword evidence="6 7" id="KW-0030">Aminoacyl-tRNA synthetase</keyword>
<dbReference type="HAMAP" id="MF_00044">
    <property type="entry name" value="Asp_tRNA_synth_type1"/>
    <property type="match status" value="1"/>
</dbReference>
<dbReference type="PROSITE" id="PS50862">
    <property type="entry name" value="AA_TRNA_LIGASE_II"/>
    <property type="match status" value="1"/>
</dbReference>
<dbReference type="GO" id="GO:0004815">
    <property type="term" value="F:aspartate-tRNA ligase activity"/>
    <property type="evidence" value="ECO:0007669"/>
    <property type="project" value="UniProtKB-UniRule"/>
</dbReference>
<dbReference type="GO" id="GO:0005737">
    <property type="term" value="C:cytoplasm"/>
    <property type="evidence" value="ECO:0007669"/>
    <property type="project" value="UniProtKB-SubCell"/>
</dbReference>